<proteinExistence type="predicted"/>
<reference evidence="2" key="1">
    <citation type="journal article" date="2020" name="G3 (Bethesda)">
        <title>High-Quality Assemblies for Three Invasive Social Wasps from the &lt;i&gt;Vespula&lt;/i&gt; Genus.</title>
        <authorList>
            <person name="Harrop T.W.R."/>
            <person name="Guhlin J."/>
            <person name="McLaughlin G.M."/>
            <person name="Permina E."/>
            <person name="Stockwell P."/>
            <person name="Gilligan J."/>
            <person name="Le Lec M.F."/>
            <person name="Gruber M.A.M."/>
            <person name="Quinn O."/>
            <person name="Lovegrove M."/>
            <person name="Duncan E.J."/>
            <person name="Remnant E.J."/>
            <person name="Van Eeckhoven J."/>
            <person name="Graham B."/>
            <person name="Knapp R.A."/>
            <person name="Langford K.W."/>
            <person name="Kronenberg Z."/>
            <person name="Press M.O."/>
            <person name="Eacker S.M."/>
            <person name="Wilson-Rankin E.E."/>
            <person name="Purcell J."/>
            <person name="Lester P.J."/>
            <person name="Dearden P.K."/>
        </authorList>
    </citation>
    <scope>NUCLEOTIDE SEQUENCE</scope>
    <source>
        <strain evidence="2">Volc-1</strain>
    </source>
</reference>
<sequence length="94" mass="10039">MNIDRHPTRNGPPPPPPPPPSPPLPSPSLSPPLPLPPTPLAAVLSSSRQSTNARLLTTGVDEEIALFLALNRVTGYVLEGLFNGDGKEEKEMDR</sequence>
<dbReference type="EMBL" id="JACSDY010000002">
    <property type="protein sequence ID" value="KAF7435692.1"/>
    <property type="molecule type" value="Genomic_DNA"/>
</dbReference>
<evidence type="ECO:0000313" key="2">
    <source>
        <dbReference type="EMBL" id="KAF7435692.1"/>
    </source>
</evidence>
<keyword evidence="3" id="KW-1185">Reference proteome</keyword>
<protein>
    <submittedName>
        <fullName evidence="2">Uncharacterized protein</fullName>
    </submittedName>
</protein>
<feature type="region of interest" description="Disordered" evidence="1">
    <location>
        <begin position="1"/>
        <end position="51"/>
    </location>
</feature>
<organism evidence="2 3">
    <name type="scientific">Vespula pensylvanica</name>
    <name type="common">Western yellow jacket</name>
    <name type="synonym">Wasp</name>
    <dbReference type="NCBI Taxonomy" id="30213"/>
    <lineage>
        <taxon>Eukaryota</taxon>
        <taxon>Metazoa</taxon>
        <taxon>Ecdysozoa</taxon>
        <taxon>Arthropoda</taxon>
        <taxon>Hexapoda</taxon>
        <taxon>Insecta</taxon>
        <taxon>Pterygota</taxon>
        <taxon>Neoptera</taxon>
        <taxon>Endopterygota</taxon>
        <taxon>Hymenoptera</taxon>
        <taxon>Apocrita</taxon>
        <taxon>Aculeata</taxon>
        <taxon>Vespoidea</taxon>
        <taxon>Vespidae</taxon>
        <taxon>Vespinae</taxon>
        <taxon>Vespula</taxon>
    </lineage>
</organism>
<name>A0A834PCP5_VESPE</name>
<dbReference type="AlphaFoldDB" id="A0A834PCP5"/>
<accession>A0A834PCP5</accession>
<evidence type="ECO:0000313" key="3">
    <source>
        <dbReference type="Proteomes" id="UP000600918"/>
    </source>
</evidence>
<gene>
    <name evidence="2" type="ORF">H0235_003883</name>
</gene>
<dbReference type="Proteomes" id="UP000600918">
    <property type="component" value="Unassembled WGS sequence"/>
</dbReference>
<feature type="compositionally biased region" description="Pro residues" evidence="1">
    <location>
        <begin position="10"/>
        <end position="39"/>
    </location>
</feature>
<evidence type="ECO:0000256" key="1">
    <source>
        <dbReference type="SAM" id="MobiDB-lite"/>
    </source>
</evidence>
<comment type="caution">
    <text evidence="2">The sequence shown here is derived from an EMBL/GenBank/DDBJ whole genome shotgun (WGS) entry which is preliminary data.</text>
</comment>